<dbReference type="RefSeq" id="WP_251968364.1">
    <property type="nucleotide sequence ID" value="NZ_CP146284.1"/>
</dbReference>
<reference evidence="10 11" key="1">
    <citation type="submission" date="2024-02" db="EMBL/GenBank/DDBJ databases">
        <title>Whole genome sequencing of Parabacteroides sp. AD58.</title>
        <authorList>
            <person name="Chaplin A.V."/>
            <person name="Pikina A.P."/>
            <person name="Sokolova S.R."/>
            <person name="Korostin D.O."/>
            <person name="Efimov B.A."/>
        </authorList>
    </citation>
    <scope>NUCLEOTIDE SEQUENCE [LARGE SCALE GENOMIC DNA]</scope>
    <source>
        <strain evidence="10 11">AD58</strain>
    </source>
</reference>
<dbReference type="Proteomes" id="UP001320603">
    <property type="component" value="Chromosome"/>
</dbReference>
<evidence type="ECO:0000256" key="7">
    <source>
        <dbReference type="ARBA" id="ARBA00023136"/>
    </source>
</evidence>
<dbReference type="CDD" id="cd17324">
    <property type="entry name" value="MFS_NepI_like"/>
    <property type="match status" value="1"/>
</dbReference>
<feature type="transmembrane region" description="Helical" evidence="8">
    <location>
        <begin position="374"/>
        <end position="396"/>
    </location>
</feature>
<evidence type="ECO:0000256" key="6">
    <source>
        <dbReference type="ARBA" id="ARBA00022989"/>
    </source>
</evidence>
<dbReference type="SUPFAM" id="SSF103473">
    <property type="entry name" value="MFS general substrate transporter"/>
    <property type="match status" value="1"/>
</dbReference>
<feature type="transmembrane region" description="Helical" evidence="8">
    <location>
        <begin position="87"/>
        <end position="108"/>
    </location>
</feature>
<dbReference type="PANTHER" id="PTHR43271:SF1">
    <property type="entry name" value="INNER MEMBRANE TRANSPORT PROTEIN YNFM"/>
    <property type="match status" value="1"/>
</dbReference>
<feature type="transmembrane region" description="Helical" evidence="8">
    <location>
        <begin position="350"/>
        <end position="368"/>
    </location>
</feature>
<evidence type="ECO:0000256" key="4">
    <source>
        <dbReference type="ARBA" id="ARBA00022475"/>
    </source>
</evidence>
<keyword evidence="4" id="KW-1003">Cell membrane</keyword>
<evidence type="ECO:0000256" key="3">
    <source>
        <dbReference type="ARBA" id="ARBA00022448"/>
    </source>
</evidence>
<sequence length="408" mass="44889">MKYSSAIHPSDEVKKFHRIRNCMFLSGLSVFAQLYLFQPMLSDLCRSFQVDLPTSSLAVSTSTIGMATGLLFFAFKADAFRREKLMGMALLLSSLLTIASSFITGFMWLLVINFMKGFALSGVSAVALAYLTDEVDRSVIGLAISLYLSGNTIGGMSGRVASTLLSGWGGWQYAAALIGLVSLLLGYIFVRKIPASQHNIRRKLSVRQQVNQMKILLGQPVFLRMYGIAALSMGTFVSVYNYLSILLESPSFGLPHQWVAMIFMMYITGVAGSIVTGTLSDRYRPEVLLQASLLLMCIGLSLLWIQQLVAIIVGLGIFTFAFFSAHTMASRIVSIHAGEAKSSATSIYWLFYYAGSSLLGSLTGIILSQYGWNIFVGVLLILLMMALATSFHAVYYRMSWALKKLHRS</sequence>
<evidence type="ECO:0000313" key="11">
    <source>
        <dbReference type="Proteomes" id="UP001320603"/>
    </source>
</evidence>
<dbReference type="EMBL" id="CP146284">
    <property type="protein sequence ID" value="WWV65113.1"/>
    <property type="molecule type" value="Genomic_DNA"/>
</dbReference>
<evidence type="ECO:0000256" key="2">
    <source>
        <dbReference type="ARBA" id="ARBA00008335"/>
    </source>
</evidence>
<name>A0ABZ2IMS8_9BACT</name>
<organism evidence="10 11">
    <name type="scientific">Parabacteroides absconsus</name>
    <dbReference type="NCBI Taxonomy" id="2951805"/>
    <lineage>
        <taxon>Bacteria</taxon>
        <taxon>Pseudomonadati</taxon>
        <taxon>Bacteroidota</taxon>
        <taxon>Bacteroidia</taxon>
        <taxon>Bacteroidales</taxon>
        <taxon>Tannerellaceae</taxon>
        <taxon>Parabacteroides</taxon>
    </lineage>
</organism>
<dbReference type="InterPro" id="IPR020846">
    <property type="entry name" value="MFS_dom"/>
</dbReference>
<accession>A0ABZ2IMS8</accession>
<evidence type="ECO:0000256" key="5">
    <source>
        <dbReference type="ARBA" id="ARBA00022692"/>
    </source>
</evidence>
<proteinExistence type="inferred from homology"/>
<feature type="transmembrane region" description="Helical" evidence="8">
    <location>
        <begin position="221"/>
        <end position="243"/>
    </location>
</feature>
<keyword evidence="5 8" id="KW-0812">Transmembrane</keyword>
<keyword evidence="7 8" id="KW-0472">Membrane</keyword>
<feature type="transmembrane region" description="Helical" evidence="8">
    <location>
        <begin position="287"/>
        <end position="305"/>
    </location>
</feature>
<gene>
    <name evidence="10" type="ORF">NEE14_008665</name>
</gene>
<dbReference type="PANTHER" id="PTHR43271">
    <property type="entry name" value="BLL2771 PROTEIN"/>
    <property type="match status" value="1"/>
</dbReference>
<keyword evidence="3" id="KW-0813">Transport</keyword>
<evidence type="ECO:0000259" key="9">
    <source>
        <dbReference type="PROSITE" id="PS50850"/>
    </source>
</evidence>
<evidence type="ECO:0000313" key="10">
    <source>
        <dbReference type="EMBL" id="WWV65113.1"/>
    </source>
</evidence>
<keyword evidence="6 8" id="KW-1133">Transmembrane helix</keyword>
<dbReference type="Pfam" id="PF07690">
    <property type="entry name" value="MFS_1"/>
    <property type="match status" value="1"/>
</dbReference>
<protein>
    <submittedName>
        <fullName evidence="10">MFS transporter</fullName>
    </submittedName>
</protein>
<feature type="transmembrane region" description="Helical" evidence="8">
    <location>
        <begin position="170"/>
        <end position="190"/>
    </location>
</feature>
<comment type="similarity">
    <text evidence="2">Belongs to the major facilitator superfamily.</text>
</comment>
<dbReference type="PROSITE" id="PS50850">
    <property type="entry name" value="MFS"/>
    <property type="match status" value="1"/>
</dbReference>
<feature type="domain" description="Major facilitator superfamily (MFS) profile" evidence="9">
    <location>
        <begin position="15"/>
        <end position="397"/>
    </location>
</feature>
<feature type="transmembrane region" description="Helical" evidence="8">
    <location>
        <begin position="311"/>
        <end position="329"/>
    </location>
</feature>
<feature type="transmembrane region" description="Helical" evidence="8">
    <location>
        <begin position="21"/>
        <end position="37"/>
    </location>
</feature>
<dbReference type="Gene3D" id="1.20.1250.20">
    <property type="entry name" value="MFS general substrate transporter like domains"/>
    <property type="match status" value="1"/>
</dbReference>
<keyword evidence="11" id="KW-1185">Reference proteome</keyword>
<feature type="transmembrane region" description="Helical" evidence="8">
    <location>
        <begin position="255"/>
        <end position="275"/>
    </location>
</feature>
<dbReference type="InterPro" id="IPR036259">
    <property type="entry name" value="MFS_trans_sf"/>
</dbReference>
<evidence type="ECO:0000256" key="8">
    <source>
        <dbReference type="SAM" id="Phobius"/>
    </source>
</evidence>
<dbReference type="InterPro" id="IPR011701">
    <property type="entry name" value="MFS"/>
</dbReference>
<feature type="transmembrane region" description="Helical" evidence="8">
    <location>
        <begin position="57"/>
        <end position="75"/>
    </location>
</feature>
<evidence type="ECO:0000256" key="1">
    <source>
        <dbReference type="ARBA" id="ARBA00004651"/>
    </source>
</evidence>
<comment type="subcellular location">
    <subcellularLocation>
        <location evidence="1">Cell membrane</location>
        <topology evidence="1">Multi-pass membrane protein</topology>
    </subcellularLocation>
</comment>